<dbReference type="InterPro" id="IPR011032">
    <property type="entry name" value="GroES-like_sf"/>
</dbReference>
<sequence>MKALVIAEGGGVAIRDHPVPEVSADDILVQTVAVAQNPTDWKFADSGRGNPGSVVGCDWSGHVVHVGANVSAPTIRVGEHVAGFVMGSTFADSGAYAEYVSTPAELAWAVPTGTLTHEEAATFGCARLMRTALHGARTCRFWTAAQALYHPKRLGLVEPPAKVPGEEWVYIHGGASSVGQFAIQLAALSGYKVATTASPQNFALVQGLGASESAVFDYRDPDVVAKLKAATHDSVRAALDTISVRESQATSAAVIAPAGGKVMHVLAVIADATARTDVVRESMIIYSALGREYTFATGYHAPAVPADRAQMVEFLKKVPGLVKDGKIKPLPIKLWEGGLDSIPAGLQHMKEGKVSAEKIVYKV</sequence>
<dbReference type="GO" id="GO:0016651">
    <property type="term" value="F:oxidoreductase activity, acting on NAD(P)H"/>
    <property type="evidence" value="ECO:0007669"/>
    <property type="project" value="InterPro"/>
</dbReference>
<dbReference type="InterPro" id="IPR020843">
    <property type="entry name" value="ER"/>
</dbReference>
<dbReference type="AlphaFoldDB" id="A0A5K1K0M4"/>
<dbReference type="CDD" id="cd08249">
    <property type="entry name" value="enoyl_reductase_like"/>
    <property type="match status" value="1"/>
</dbReference>
<accession>A0A5K1K0M4</accession>
<protein>
    <submittedName>
        <fullName evidence="2">N/A</fullName>
    </submittedName>
</protein>
<dbReference type="InterPro" id="IPR013154">
    <property type="entry name" value="ADH-like_N"/>
</dbReference>
<dbReference type="PANTHER" id="PTHR45348:SF2">
    <property type="entry name" value="ZINC-TYPE ALCOHOL DEHYDROGENASE-LIKE PROTEIN C2E1P3.01"/>
    <property type="match status" value="1"/>
</dbReference>
<proteinExistence type="predicted"/>
<feature type="domain" description="Enoyl reductase (ER)" evidence="1">
    <location>
        <begin position="9"/>
        <end position="361"/>
    </location>
</feature>
<organism evidence="2">
    <name type="scientific">Ganoderma boninense</name>
    <dbReference type="NCBI Taxonomy" id="34458"/>
    <lineage>
        <taxon>Eukaryota</taxon>
        <taxon>Fungi</taxon>
        <taxon>Dikarya</taxon>
        <taxon>Basidiomycota</taxon>
        <taxon>Agaricomycotina</taxon>
        <taxon>Agaricomycetes</taxon>
        <taxon>Polyporales</taxon>
        <taxon>Polyporaceae</taxon>
        <taxon>Ganoderma</taxon>
    </lineage>
</organism>
<dbReference type="SMART" id="SM00829">
    <property type="entry name" value="PKS_ER"/>
    <property type="match status" value="1"/>
</dbReference>
<dbReference type="InterPro" id="IPR036291">
    <property type="entry name" value="NAD(P)-bd_dom_sf"/>
</dbReference>
<name>A0A5K1K0M4_9APHY</name>
<reference evidence="2" key="1">
    <citation type="submission" date="2019-10" db="EMBL/GenBank/DDBJ databases">
        <authorList>
            <person name="Nor Muhammad N."/>
        </authorList>
    </citation>
    <scope>NUCLEOTIDE SEQUENCE</scope>
</reference>
<dbReference type="Gene3D" id="3.40.50.720">
    <property type="entry name" value="NAD(P)-binding Rossmann-like Domain"/>
    <property type="match status" value="1"/>
</dbReference>
<dbReference type="SUPFAM" id="SSF51735">
    <property type="entry name" value="NAD(P)-binding Rossmann-fold domains"/>
    <property type="match status" value="1"/>
</dbReference>
<dbReference type="Gene3D" id="3.90.180.10">
    <property type="entry name" value="Medium-chain alcohol dehydrogenases, catalytic domain"/>
    <property type="match status" value="1"/>
</dbReference>
<evidence type="ECO:0000313" key="2">
    <source>
        <dbReference type="EMBL" id="VWO98902.1"/>
    </source>
</evidence>
<dbReference type="EMBL" id="LR727263">
    <property type="protein sequence ID" value="VWO98902.1"/>
    <property type="molecule type" value="Genomic_DNA"/>
</dbReference>
<dbReference type="PANTHER" id="PTHR45348">
    <property type="entry name" value="HYPOTHETICAL OXIDOREDUCTASE (EUROFUNG)"/>
    <property type="match status" value="1"/>
</dbReference>
<dbReference type="Pfam" id="PF00107">
    <property type="entry name" value="ADH_zinc_N"/>
    <property type="match status" value="1"/>
</dbReference>
<gene>
    <name evidence="2" type="primary">I1S7I6</name>
</gene>
<dbReference type="Pfam" id="PF08240">
    <property type="entry name" value="ADH_N"/>
    <property type="match status" value="1"/>
</dbReference>
<evidence type="ECO:0000259" key="1">
    <source>
        <dbReference type="SMART" id="SM00829"/>
    </source>
</evidence>
<dbReference type="InterPro" id="IPR047122">
    <property type="entry name" value="Trans-enoyl_RdTase-like"/>
</dbReference>
<dbReference type="InterPro" id="IPR013149">
    <property type="entry name" value="ADH-like_C"/>
</dbReference>
<dbReference type="SUPFAM" id="SSF50129">
    <property type="entry name" value="GroES-like"/>
    <property type="match status" value="1"/>
</dbReference>